<sequence length="111" mass="13079">MQEDEEGYRALLDEKKDQRLVYLLQQTDEYVESLCSLVRQHQNTEKKKKREERKLARLEDTVEISFFPEGEARVHVRETSTGRILTGDEAPKPDELELWLETHPGFEVCSE</sequence>
<accession>A0A3P7K0N6</accession>
<evidence type="ECO:0000259" key="5">
    <source>
        <dbReference type="SMART" id="SM00592"/>
    </source>
</evidence>
<keyword evidence="3" id="KW-0804">Transcription</keyword>
<keyword evidence="4" id="KW-0539">Nucleus</keyword>
<evidence type="ECO:0000256" key="2">
    <source>
        <dbReference type="ARBA" id="ARBA00023015"/>
    </source>
</evidence>
<dbReference type="AlphaFoldDB" id="A0A3P7K0N6"/>
<dbReference type="Gene3D" id="3.40.5.120">
    <property type="match status" value="1"/>
</dbReference>
<feature type="non-terminal residue" evidence="6">
    <location>
        <position position="111"/>
    </location>
</feature>
<dbReference type="SMART" id="SM00592">
    <property type="entry name" value="BRK"/>
    <property type="match status" value="1"/>
</dbReference>
<dbReference type="EMBL" id="UYYB01145353">
    <property type="protein sequence ID" value="VDM85789.1"/>
    <property type="molecule type" value="Genomic_DNA"/>
</dbReference>
<dbReference type="InterPro" id="IPR006576">
    <property type="entry name" value="BRK_domain"/>
</dbReference>
<organism evidence="6 7">
    <name type="scientific">Strongylus vulgaris</name>
    <name type="common">Blood worm</name>
    <dbReference type="NCBI Taxonomy" id="40348"/>
    <lineage>
        <taxon>Eukaryota</taxon>
        <taxon>Metazoa</taxon>
        <taxon>Ecdysozoa</taxon>
        <taxon>Nematoda</taxon>
        <taxon>Chromadorea</taxon>
        <taxon>Rhabditida</taxon>
        <taxon>Rhabditina</taxon>
        <taxon>Rhabditomorpha</taxon>
        <taxon>Strongyloidea</taxon>
        <taxon>Strongylidae</taxon>
        <taxon>Strongylus</taxon>
    </lineage>
</organism>
<gene>
    <name evidence="6" type="ORF">SVUK_LOCUS20787</name>
</gene>
<keyword evidence="2" id="KW-0805">Transcription regulation</keyword>
<evidence type="ECO:0000256" key="3">
    <source>
        <dbReference type="ARBA" id="ARBA00023163"/>
    </source>
</evidence>
<dbReference type="GO" id="GO:0005634">
    <property type="term" value="C:nucleus"/>
    <property type="evidence" value="ECO:0007669"/>
    <property type="project" value="UniProtKB-SubCell"/>
</dbReference>
<comment type="subcellular location">
    <subcellularLocation>
        <location evidence="1">Nucleus</location>
    </subcellularLocation>
</comment>
<protein>
    <recommendedName>
        <fullName evidence="5">BRK domain-containing protein</fullName>
    </recommendedName>
</protein>
<evidence type="ECO:0000256" key="1">
    <source>
        <dbReference type="ARBA" id="ARBA00004123"/>
    </source>
</evidence>
<name>A0A3P7K0N6_STRVU</name>
<dbReference type="Pfam" id="PF07533">
    <property type="entry name" value="BRK"/>
    <property type="match status" value="1"/>
</dbReference>
<evidence type="ECO:0000256" key="4">
    <source>
        <dbReference type="ARBA" id="ARBA00023242"/>
    </source>
</evidence>
<evidence type="ECO:0000313" key="7">
    <source>
        <dbReference type="Proteomes" id="UP000270094"/>
    </source>
</evidence>
<reference evidence="6 7" key="1">
    <citation type="submission" date="2018-11" db="EMBL/GenBank/DDBJ databases">
        <authorList>
            <consortium name="Pathogen Informatics"/>
        </authorList>
    </citation>
    <scope>NUCLEOTIDE SEQUENCE [LARGE SCALE GENOMIC DNA]</scope>
</reference>
<dbReference type="OrthoDB" id="1884872at2759"/>
<dbReference type="InterPro" id="IPR037259">
    <property type="entry name" value="BRK_sf"/>
</dbReference>
<dbReference type="Proteomes" id="UP000270094">
    <property type="component" value="Unassembled WGS sequence"/>
</dbReference>
<feature type="domain" description="BRK" evidence="5">
    <location>
        <begin position="69"/>
        <end position="111"/>
    </location>
</feature>
<dbReference type="SUPFAM" id="SSF160481">
    <property type="entry name" value="BRK domain-like"/>
    <property type="match status" value="1"/>
</dbReference>
<proteinExistence type="predicted"/>
<evidence type="ECO:0000313" key="6">
    <source>
        <dbReference type="EMBL" id="VDM85789.1"/>
    </source>
</evidence>
<keyword evidence="7" id="KW-1185">Reference proteome</keyword>